<keyword evidence="3" id="KW-1185">Reference proteome</keyword>
<dbReference type="Proteomes" id="UP001359559">
    <property type="component" value="Unassembled WGS sequence"/>
</dbReference>
<evidence type="ECO:0000256" key="1">
    <source>
        <dbReference type="SAM" id="MobiDB-lite"/>
    </source>
</evidence>
<proteinExistence type="predicted"/>
<dbReference type="AlphaFoldDB" id="A0AAN9P628"/>
<gene>
    <name evidence="2" type="ORF">RJT34_21866</name>
</gene>
<comment type="caution">
    <text evidence="2">The sequence shown here is derived from an EMBL/GenBank/DDBJ whole genome shotgun (WGS) entry which is preliminary data.</text>
</comment>
<dbReference type="EMBL" id="JAYKXN010000005">
    <property type="protein sequence ID" value="KAK7286685.1"/>
    <property type="molecule type" value="Genomic_DNA"/>
</dbReference>
<accession>A0AAN9P628</accession>
<evidence type="ECO:0000313" key="3">
    <source>
        <dbReference type="Proteomes" id="UP001359559"/>
    </source>
</evidence>
<organism evidence="2 3">
    <name type="scientific">Clitoria ternatea</name>
    <name type="common">Butterfly pea</name>
    <dbReference type="NCBI Taxonomy" id="43366"/>
    <lineage>
        <taxon>Eukaryota</taxon>
        <taxon>Viridiplantae</taxon>
        <taxon>Streptophyta</taxon>
        <taxon>Embryophyta</taxon>
        <taxon>Tracheophyta</taxon>
        <taxon>Spermatophyta</taxon>
        <taxon>Magnoliopsida</taxon>
        <taxon>eudicotyledons</taxon>
        <taxon>Gunneridae</taxon>
        <taxon>Pentapetalae</taxon>
        <taxon>rosids</taxon>
        <taxon>fabids</taxon>
        <taxon>Fabales</taxon>
        <taxon>Fabaceae</taxon>
        <taxon>Papilionoideae</taxon>
        <taxon>50 kb inversion clade</taxon>
        <taxon>NPAAA clade</taxon>
        <taxon>indigoferoid/millettioid clade</taxon>
        <taxon>Phaseoleae</taxon>
        <taxon>Clitoria</taxon>
    </lineage>
</organism>
<protein>
    <submittedName>
        <fullName evidence="2">Uncharacterized protein</fullName>
    </submittedName>
</protein>
<reference evidence="2 3" key="1">
    <citation type="submission" date="2024-01" db="EMBL/GenBank/DDBJ databases">
        <title>The genomes of 5 underutilized Papilionoideae crops provide insights into root nodulation and disease resistance.</title>
        <authorList>
            <person name="Yuan L."/>
        </authorList>
    </citation>
    <scope>NUCLEOTIDE SEQUENCE [LARGE SCALE GENOMIC DNA]</scope>
    <source>
        <strain evidence="2">LY-2023</strain>
        <tissue evidence="2">Leaf</tissue>
    </source>
</reference>
<sequence length="80" mass="8954">MDKLVTESRALSYKQYCSIAVLLLLSNNILLQYDNNNTHSTQGTKVTKPNLKKQIEGEEKGRRSRCGTATRAGAEKKRGK</sequence>
<feature type="compositionally biased region" description="Polar residues" evidence="1">
    <location>
        <begin position="36"/>
        <end position="47"/>
    </location>
</feature>
<evidence type="ECO:0000313" key="2">
    <source>
        <dbReference type="EMBL" id="KAK7286685.1"/>
    </source>
</evidence>
<feature type="region of interest" description="Disordered" evidence="1">
    <location>
        <begin position="36"/>
        <end position="80"/>
    </location>
</feature>
<name>A0AAN9P628_CLITE</name>